<keyword evidence="1" id="KW-0812">Transmembrane</keyword>
<evidence type="ECO:0000256" key="1">
    <source>
        <dbReference type="SAM" id="Phobius"/>
    </source>
</evidence>
<keyword evidence="3" id="KW-1185">Reference proteome</keyword>
<sequence>MPEPDKNEIKIEPGTLLLIISALLLIPLLLAGFFFQ</sequence>
<proteinExistence type="predicted"/>
<dbReference type="KEGG" id="cthe:Chro_4751"/>
<gene>
    <name evidence="2" type="ORF">Chro_4751</name>
</gene>
<feature type="transmembrane region" description="Helical" evidence="1">
    <location>
        <begin position="15"/>
        <end position="35"/>
    </location>
</feature>
<reference evidence="2 3" key="1">
    <citation type="submission" date="2012-06" db="EMBL/GenBank/DDBJ databases">
        <title>Finished chromosome of genome of Chroococcidiopsis thermalis PCC 7203.</title>
        <authorList>
            <consortium name="US DOE Joint Genome Institute"/>
            <person name="Gugger M."/>
            <person name="Coursin T."/>
            <person name="Rippka R."/>
            <person name="Tandeau De Marsac N."/>
            <person name="Huntemann M."/>
            <person name="Wei C.-L."/>
            <person name="Han J."/>
            <person name="Detter J.C."/>
            <person name="Han C."/>
            <person name="Tapia R."/>
            <person name="Davenport K."/>
            <person name="Daligault H."/>
            <person name="Erkkila T."/>
            <person name="Gu W."/>
            <person name="Munk A.C.C."/>
            <person name="Teshima H."/>
            <person name="Xu Y."/>
            <person name="Chain P."/>
            <person name="Chen A."/>
            <person name="Krypides N."/>
            <person name="Mavromatis K."/>
            <person name="Markowitz V."/>
            <person name="Szeto E."/>
            <person name="Ivanova N."/>
            <person name="Mikhailova N."/>
            <person name="Ovchinnikova G."/>
            <person name="Pagani I."/>
            <person name="Pati A."/>
            <person name="Goodwin L."/>
            <person name="Peters L."/>
            <person name="Pitluck S."/>
            <person name="Woyke T."/>
            <person name="Kerfeld C."/>
        </authorList>
    </citation>
    <scope>NUCLEOTIDE SEQUENCE [LARGE SCALE GENOMIC DNA]</scope>
    <source>
        <strain evidence="2 3">PCC 7203</strain>
    </source>
</reference>
<dbReference type="InParanoid" id="K9U4U4"/>
<accession>K9U4U4</accession>
<keyword evidence="1" id="KW-0472">Membrane</keyword>
<name>K9U4U4_CHRTP</name>
<dbReference type="Proteomes" id="UP000010384">
    <property type="component" value="Chromosome"/>
</dbReference>
<dbReference type="AlphaFoldDB" id="K9U4U4"/>
<dbReference type="EMBL" id="CP003597">
    <property type="protein sequence ID" value="AFY90132.1"/>
    <property type="molecule type" value="Genomic_DNA"/>
</dbReference>
<keyword evidence="1" id="KW-1133">Transmembrane helix</keyword>
<organism evidence="2 3">
    <name type="scientific">Chroococcidiopsis thermalis (strain PCC 7203)</name>
    <dbReference type="NCBI Taxonomy" id="251229"/>
    <lineage>
        <taxon>Bacteria</taxon>
        <taxon>Bacillati</taxon>
        <taxon>Cyanobacteriota</taxon>
        <taxon>Cyanophyceae</taxon>
        <taxon>Chroococcidiopsidales</taxon>
        <taxon>Chroococcidiopsidaceae</taxon>
        <taxon>Chroococcidiopsis</taxon>
    </lineage>
</organism>
<dbReference type="HOGENOM" id="CLU_216179_0_0_3"/>
<protein>
    <submittedName>
        <fullName evidence="2">Uncharacterized protein</fullName>
    </submittedName>
</protein>
<evidence type="ECO:0000313" key="2">
    <source>
        <dbReference type="EMBL" id="AFY90132.1"/>
    </source>
</evidence>
<evidence type="ECO:0000313" key="3">
    <source>
        <dbReference type="Proteomes" id="UP000010384"/>
    </source>
</evidence>